<organism evidence="1 2">
    <name type="scientific">Ovis ammon polii x Ovis aries</name>
    <dbReference type="NCBI Taxonomy" id="2918886"/>
    <lineage>
        <taxon>Eukaryota</taxon>
        <taxon>Metazoa</taxon>
        <taxon>Chordata</taxon>
        <taxon>Craniata</taxon>
        <taxon>Vertebrata</taxon>
        <taxon>Euteleostomi</taxon>
        <taxon>Mammalia</taxon>
        <taxon>Eutheria</taxon>
        <taxon>Laurasiatheria</taxon>
        <taxon>Artiodactyla</taxon>
        <taxon>Ruminantia</taxon>
        <taxon>Pecora</taxon>
        <taxon>Bovidae</taxon>
        <taxon>Caprinae</taxon>
        <taxon>Ovis</taxon>
    </lineage>
</organism>
<evidence type="ECO:0000313" key="1">
    <source>
        <dbReference type="EMBL" id="KAI4572810.1"/>
    </source>
</evidence>
<dbReference type="Proteomes" id="UP001057279">
    <property type="component" value="Linkage Group LG15"/>
</dbReference>
<sequence length="1752" mass="192376">MACCHNVMLLLDTAEGVAGESLVRRAALRLLIYLSCRFGLARVRWAFRFFDSHGARSRPSRVSDFRELGVRSWEDFEEELEARLGDGAQGAHLPGPAPRASHTHSALMETLLDYQWDRPEITSPTKPILRNSGRRLLDVEGEAREAESALGGFVNAVFLLAPCPHSQRELLQFVSGSEAHAQRLPPTPKQVMEKLLPRKVQEVMRTRKVTLYWVDTTDWPKLLESPDHLGYWTVCELFYHVGGTILPFESFSQDFTKAGETLLSGERKLSRKPHLSSWISTLPTDSTLNCLLYNSPEYEASFPRMEGTLFFPVEGKELQETWTVTLEPLAMHQRHFQKPVRIFLKGTVTQWALPTSETLGTDSWMLQSPDGDRSTQRMLFQQLVNKLNAEELHLVGIFQVVASVDPGEGWPPITGVISPFSVSATVLTLFRTRETESQRHLLQTVVAESPQDSASLFSEVVDGVLKQIDSSLEVPATSDLPVPEWAQQELGRSAPWTSAVVEKWFPCSNLSGASSSLMESFWLLQAASSTKEEPSKTESDLTRGLSELYQRKSREEYSVSKQEDSRKKRGVPRTPVRKKMNTMCRSLKMLNVARLNVKAQKLHPDGSPDTAGEKGIQKTANGRTADRLENRGRTLRSSKPKDFKTEEELLSHIHENYQKTVAAGDTMLYSCARNTVSNIKAFLKSKGTKEVEEASLEVVTDLLRMVCLTEDSAYLAKFLEEILELYIDSIPKILGNLYDSLGFVIPQKLAGVLPADFFSDDSMTQESKSPLSVPLPSNAHRSLSGGTESDQLEELRTRSAKKRRRNAIRHKSITEVSQNLRQIEIPKVAKRATKNENSHPTLQQQPPLPVKDTVQEVTKVRRNLFNQEMISPSKRSVKKGLPRSHSVSAVEGLEYKYDDLKRTKGYRKLLTKSVAETPVHKQISGRLLHRQIKGRGSHKLGGKRMKFLGKRMKVDFGEIGQTPEKSYWKSPSSYKATPRKVPRTPQTPLHTPERLQKSPAEMTPAKQVIFKEFSKDFSPHGWDSPSQPKVTPRKGHSLAEGASPLEKVPRTPQRQGGQPPRFLQNSSWPRLADSSLESTSCPAALVSSTAQTRSVCLTPSRSSAQAPPRTAALGLQRQAASEGTSPSQKHQPPRGSGAPQAEKLPQPCSNKAVKTPERPGNAALTFPKKAITSPSRGISKKSSLGEFPMASPSSGQVGWQEVQKSPSITTPPSCSAPLTPPSASQVAPSDLWPPPPPSKHGKRHKKTSGTERDFLEGQPDSLAALRVAITDNPAAITDAGKNQKAATLSSPASPELPPYPGTGFGSDWHTSSPLLIATDSDCLTLLDEAEHHGHDNLKSSISPLDEDEGLRMGTCEKPSPCDPGIPPTSPSSESRSPLMPPYDLHCMADTKQRQAATQLEDQQASTWPCRAPASSQAYEVELEMQASGLPKLRIKKIDSSSLSEAEPPPREESSLLGPSVPKASKSSGKPEATCLSAPCLRPSHSTPGKSGGQTYICQSCTPTRCPCGTPSPFQTEVGVPWTPSPKHSGKTTPDTIKDWPRRKRAVDCSLGPSAGRSEVSADLPGRLSPLESEGKERGLELGIGRPPILGDFELEGVCQLPDQSPPRDSAPKAEEASWGQFGLGSRKRCLSAKEEAERQVKRACDPQGDSEEQSPGTSIRQLPSAADDEASVPGATPPPGCAMRSCLSASGLQALTHSPLLFQGKTPSSQRKDARDEDVDVFSPTAEDSPFSRAFSRRRPIGRTYSRKKLLS</sequence>
<proteinExistence type="predicted"/>
<name>A0ACB9UM07_9CETA</name>
<dbReference type="EMBL" id="CM043040">
    <property type="protein sequence ID" value="KAI4572810.1"/>
    <property type="molecule type" value="Genomic_DNA"/>
</dbReference>
<reference evidence="1" key="1">
    <citation type="submission" date="2022-03" db="EMBL/GenBank/DDBJ databases">
        <title>Genomic analyses of argali, domestic sheep and their hybrids provide insights into chromosomal evolution, heterosis and genetic basis of agronomic traits.</title>
        <authorList>
            <person name="Li M."/>
        </authorList>
    </citation>
    <scope>NUCLEOTIDE SEQUENCE</scope>
    <source>
        <strain evidence="1">F1 hybrid</strain>
    </source>
</reference>
<evidence type="ECO:0000313" key="2">
    <source>
        <dbReference type="Proteomes" id="UP001057279"/>
    </source>
</evidence>
<comment type="caution">
    <text evidence="1">The sequence shown here is derived from an EMBL/GenBank/DDBJ whole genome shotgun (WGS) entry which is preliminary data.</text>
</comment>
<protein>
    <submittedName>
        <fullName evidence="1">Uncharacterized protein</fullName>
    </submittedName>
</protein>
<accession>A0ACB9UM07</accession>
<keyword evidence="2" id="KW-1185">Reference proteome</keyword>
<gene>
    <name evidence="1" type="ORF">MJG53_012648</name>
</gene>